<proteinExistence type="inferred from homology"/>
<keyword evidence="5" id="KW-0809">Transit peptide</keyword>
<comment type="similarity">
    <text evidence="1">Belongs to the acyl-ACP thioesterase family.</text>
</comment>
<keyword evidence="11" id="KW-1185">Reference proteome</keyword>
<feature type="domain" description="Acyl-ACP thioesterase N-terminal hotdog" evidence="8">
    <location>
        <begin position="24"/>
        <end position="148"/>
    </location>
</feature>
<evidence type="ECO:0000259" key="9">
    <source>
        <dbReference type="Pfam" id="PF20791"/>
    </source>
</evidence>
<dbReference type="GO" id="GO:0000036">
    <property type="term" value="F:acyl carrier activity"/>
    <property type="evidence" value="ECO:0007669"/>
    <property type="project" value="TreeGrafter"/>
</dbReference>
<dbReference type="InterPro" id="IPR002864">
    <property type="entry name" value="Acyl-ACP_thioesterase_NHD"/>
</dbReference>
<sequence length="266" mass="31527">MKRGGVEILLEDFNEFMEKKSQLKEYEIHYYEVDYNKRMNITSLINFLQDTATYQSDKLGVGIDYLIENNMAWVIYKWDIKLYKYPVYGEKIIIKTVPYGLRKFYAYRKFEVCNAEGELIADADSIWFLLSLDKKRPLRVGKEMYTAYGIDEDCKDTIEINNIDAIDKVENEKMFHVRYEDIDTNRHVNNVKYVSWAIEALPVDIVENNVVSRIKINYMKETTYGEEIKSKVLVKETNDELMSIHSIEGFSGKELTRLEIYWKNEL</sequence>
<evidence type="ECO:0000256" key="5">
    <source>
        <dbReference type="ARBA" id="ARBA00022946"/>
    </source>
</evidence>
<reference evidence="10 11" key="1">
    <citation type="submission" date="2017-03" db="EMBL/GenBank/DDBJ databases">
        <title>Genome sequence of Clostridium oryzae DSM 28571.</title>
        <authorList>
            <person name="Poehlein A."/>
            <person name="Daniel R."/>
        </authorList>
    </citation>
    <scope>NUCLEOTIDE SEQUENCE [LARGE SCALE GENOMIC DNA]</scope>
    <source>
        <strain evidence="10 11">DSM 28571</strain>
    </source>
</reference>
<evidence type="ECO:0000256" key="1">
    <source>
        <dbReference type="ARBA" id="ARBA00006500"/>
    </source>
</evidence>
<dbReference type="STRING" id="1450648.CLORY_18660"/>
<evidence type="ECO:0000313" key="10">
    <source>
        <dbReference type="EMBL" id="OPJ62258.1"/>
    </source>
</evidence>
<feature type="domain" description="Acyl-ACP thioesterase-like C-terminal" evidence="9">
    <location>
        <begin position="168"/>
        <end position="264"/>
    </location>
</feature>
<dbReference type="PANTHER" id="PTHR31727:SF6">
    <property type="entry name" value="OLEOYL-ACYL CARRIER PROTEIN THIOESTERASE 1, CHLOROPLASTIC"/>
    <property type="match status" value="1"/>
</dbReference>
<dbReference type="GO" id="GO:0016297">
    <property type="term" value="F:fatty acyl-[ACP] hydrolase activity"/>
    <property type="evidence" value="ECO:0007669"/>
    <property type="project" value="InterPro"/>
</dbReference>
<dbReference type="SUPFAM" id="SSF54637">
    <property type="entry name" value="Thioesterase/thiol ester dehydrase-isomerase"/>
    <property type="match status" value="2"/>
</dbReference>
<keyword evidence="3" id="KW-0378">Hydrolase</keyword>
<dbReference type="InterPro" id="IPR045023">
    <property type="entry name" value="FATA/B"/>
</dbReference>
<evidence type="ECO:0000313" key="11">
    <source>
        <dbReference type="Proteomes" id="UP000190080"/>
    </source>
</evidence>
<accession>A0A1V4IQF5</accession>
<dbReference type="InterPro" id="IPR029069">
    <property type="entry name" value="HotDog_dom_sf"/>
</dbReference>
<evidence type="ECO:0000256" key="2">
    <source>
        <dbReference type="ARBA" id="ARBA00022516"/>
    </source>
</evidence>
<dbReference type="Gene3D" id="3.10.129.10">
    <property type="entry name" value="Hotdog Thioesterase"/>
    <property type="match status" value="1"/>
</dbReference>
<keyword evidence="4" id="KW-0276">Fatty acid metabolism</keyword>
<dbReference type="EMBL" id="MZGV01000016">
    <property type="protein sequence ID" value="OPJ62258.1"/>
    <property type="molecule type" value="Genomic_DNA"/>
</dbReference>
<organism evidence="10 11">
    <name type="scientific">Clostridium oryzae</name>
    <dbReference type="NCBI Taxonomy" id="1450648"/>
    <lineage>
        <taxon>Bacteria</taxon>
        <taxon>Bacillati</taxon>
        <taxon>Bacillota</taxon>
        <taxon>Clostridia</taxon>
        <taxon>Eubacteriales</taxon>
        <taxon>Clostridiaceae</taxon>
        <taxon>Clostridium</taxon>
    </lineage>
</organism>
<keyword evidence="7" id="KW-0275">Fatty acid biosynthesis</keyword>
<protein>
    <submittedName>
        <fullName evidence="10">Acyl-ACP thioesterase</fullName>
    </submittedName>
</protein>
<dbReference type="CDD" id="cd00586">
    <property type="entry name" value="4HBT"/>
    <property type="match status" value="1"/>
</dbReference>
<name>A0A1V4IQF5_9CLOT</name>
<dbReference type="PANTHER" id="PTHR31727">
    <property type="entry name" value="OLEOYL-ACYL CARRIER PROTEIN THIOESTERASE 1, CHLOROPLASTIC"/>
    <property type="match status" value="1"/>
</dbReference>
<keyword evidence="6" id="KW-0443">Lipid metabolism</keyword>
<evidence type="ECO:0000259" key="8">
    <source>
        <dbReference type="Pfam" id="PF01643"/>
    </source>
</evidence>
<dbReference type="Pfam" id="PF20791">
    <property type="entry name" value="Acyl-ACP_TE_C"/>
    <property type="match status" value="1"/>
</dbReference>
<evidence type="ECO:0000256" key="6">
    <source>
        <dbReference type="ARBA" id="ARBA00023098"/>
    </source>
</evidence>
<evidence type="ECO:0000256" key="4">
    <source>
        <dbReference type="ARBA" id="ARBA00022832"/>
    </source>
</evidence>
<evidence type="ECO:0000256" key="3">
    <source>
        <dbReference type="ARBA" id="ARBA00022801"/>
    </source>
</evidence>
<dbReference type="InterPro" id="IPR049427">
    <property type="entry name" value="Acyl-ACP_TE_C"/>
</dbReference>
<gene>
    <name evidence="10" type="ORF">CLORY_18660</name>
</gene>
<comment type="caution">
    <text evidence="10">The sequence shown here is derived from an EMBL/GenBank/DDBJ whole genome shotgun (WGS) entry which is preliminary data.</text>
</comment>
<dbReference type="AlphaFoldDB" id="A0A1V4IQF5"/>
<evidence type="ECO:0000256" key="7">
    <source>
        <dbReference type="ARBA" id="ARBA00023160"/>
    </source>
</evidence>
<keyword evidence="2" id="KW-0444">Lipid biosynthesis</keyword>
<dbReference type="Proteomes" id="UP000190080">
    <property type="component" value="Unassembled WGS sequence"/>
</dbReference>
<dbReference type="Pfam" id="PF01643">
    <property type="entry name" value="Acyl-ACP_TE"/>
    <property type="match status" value="1"/>
</dbReference>